<evidence type="ECO:0000259" key="1">
    <source>
        <dbReference type="Pfam" id="PF14511"/>
    </source>
</evidence>
<dbReference type="InterPro" id="IPR011335">
    <property type="entry name" value="Restrct_endonuc-II-like"/>
</dbReference>
<proteinExistence type="predicted"/>
<protein>
    <recommendedName>
        <fullName evidence="1">Type II restriction endonuclease EcoO109IR domain-containing protein</fullName>
    </recommendedName>
</protein>
<gene>
    <name evidence="2" type="ORF">S12H4_20266</name>
</gene>
<dbReference type="InterPro" id="IPR032793">
    <property type="entry name" value="RE_EcoO109IR"/>
</dbReference>
<organism evidence="2">
    <name type="scientific">marine sediment metagenome</name>
    <dbReference type="NCBI Taxonomy" id="412755"/>
    <lineage>
        <taxon>unclassified sequences</taxon>
        <taxon>metagenomes</taxon>
        <taxon>ecological metagenomes</taxon>
    </lineage>
</organism>
<name>X1R0D0_9ZZZZ</name>
<evidence type="ECO:0000313" key="2">
    <source>
        <dbReference type="EMBL" id="GAI74267.1"/>
    </source>
</evidence>
<reference evidence="2" key="1">
    <citation type="journal article" date="2014" name="Front. Microbiol.">
        <title>High frequency of phylogenetically diverse reductive dehalogenase-homologous genes in deep subseafloor sedimentary metagenomes.</title>
        <authorList>
            <person name="Kawai M."/>
            <person name="Futagami T."/>
            <person name="Toyoda A."/>
            <person name="Takaki Y."/>
            <person name="Nishi S."/>
            <person name="Hori S."/>
            <person name="Arai W."/>
            <person name="Tsubouchi T."/>
            <person name="Morono Y."/>
            <person name="Uchiyama I."/>
            <person name="Ito T."/>
            <person name="Fujiyama A."/>
            <person name="Inagaki F."/>
            <person name="Takami H."/>
        </authorList>
    </citation>
    <scope>NUCLEOTIDE SEQUENCE</scope>
    <source>
        <strain evidence="2">Expedition CK06-06</strain>
    </source>
</reference>
<dbReference type="AlphaFoldDB" id="X1R0D0"/>
<dbReference type="CDD" id="cd22345">
    <property type="entry name" value="PDDEXK_nuclease"/>
    <property type="match status" value="1"/>
</dbReference>
<dbReference type="Pfam" id="PF14511">
    <property type="entry name" value="RE_EcoO109I"/>
    <property type="match status" value="1"/>
</dbReference>
<accession>X1R0D0</accession>
<comment type="caution">
    <text evidence="2">The sequence shown here is derived from an EMBL/GenBank/DDBJ whole genome shotgun (WGS) entry which is preliminary data.</text>
</comment>
<feature type="domain" description="Type II restriction endonuclease EcoO109IR" evidence="1">
    <location>
        <begin position="1"/>
        <end position="78"/>
    </location>
</feature>
<dbReference type="SUPFAM" id="SSF52980">
    <property type="entry name" value="Restriction endonuclease-like"/>
    <property type="match status" value="1"/>
</dbReference>
<dbReference type="EMBL" id="BARW01010249">
    <property type="protein sequence ID" value="GAI74267.1"/>
    <property type="molecule type" value="Genomic_DNA"/>
</dbReference>
<sequence length="121" mass="14260">MIDNFNTARKILRTSGSKINIIAVNGCCYGRQKQTYEYKSKGDYYKYCGQKFWEFISGEPNLYTEIIQPLGYKAKEKNEEFLISYSHIINKFTNQFTNEYCKDSGEIDWEKLVKFNSAQIE</sequence>